<dbReference type="OrthoDB" id="5855668at2759"/>
<keyword evidence="2" id="KW-1185">Reference proteome</keyword>
<proteinExistence type="predicted"/>
<accession>A0A8J2KCY6</accession>
<protein>
    <submittedName>
        <fullName evidence="1">Uncharacterized protein</fullName>
    </submittedName>
</protein>
<evidence type="ECO:0000313" key="2">
    <source>
        <dbReference type="Proteomes" id="UP000708208"/>
    </source>
</evidence>
<gene>
    <name evidence="1" type="ORF">AFUS01_LOCUS26113</name>
</gene>
<reference evidence="1" key="1">
    <citation type="submission" date="2021-06" db="EMBL/GenBank/DDBJ databases">
        <authorList>
            <person name="Hodson N. C."/>
            <person name="Mongue J. A."/>
            <person name="Jaron S. K."/>
        </authorList>
    </citation>
    <scope>NUCLEOTIDE SEQUENCE</scope>
</reference>
<dbReference type="AlphaFoldDB" id="A0A8J2KCY6"/>
<dbReference type="EMBL" id="CAJVCH010344082">
    <property type="protein sequence ID" value="CAG7815431.1"/>
    <property type="molecule type" value="Genomic_DNA"/>
</dbReference>
<organism evidence="1 2">
    <name type="scientific">Allacma fusca</name>
    <dbReference type="NCBI Taxonomy" id="39272"/>
    <lineage>
        <taxon>Eukaryota</taxon>
        <taxon>Metazoa</taxon>
        <taxon>Ecdysozoa</taxon>
        <taxon>Arthropoda</taxon>
        <taxon>Hexapoda</taxon>
        <taxon>Collembola</taxon>
        <taxon>Symphypleona</taxon>
        <taxon>Sminthuridae</taxon>
        <taxon>Allacma</taxon>
    </lineage>
</organism>
<name>A0A8J2KCY6_9HEXA</name>
<comment type="caution">
    <text evidence="1">The sequence shown here is derived from an EMBL/GenBank/DDBJ whole genome shotgun (WGS) entry which is preliminary data.</text>
</comment>
<evidence type="ECO:0000313" key="1">
    <source>
        <dbReference type="EMBL" id="CAG7815431.1"/>
    </source>
</evidence>
<sequence length="173" mass="19500">MDEAIFKNTSLLEAANDNNIHDPIIATRIWVFVDPTESISSIAGILGKDRKQKEQDVRGFLGISMPVIDMYFRYRLPGDKPQDDDPIHQHELYGGEECPFTCKYTPNWKPNVPIEVPPKIEEPGPSTSKAETTHTTTNANQISNIVGDVVDSFQALSFATKWKVVQFNTEQYT</sequence>
<feature type="non-terminal residue" evidence="1">
    <location>
        <position position="1"/>
    </location>
</feature>
<dbReference type="Proteomes" id="UP000708208">
    <property type="component" value="Unassembled WGS sequence"/>
</dbReference>